<dbReference type="AlphaFoldDB" id="A0A8H4EP84"/>
<dbReference type="EMBL" id="WTPW01000270">
    <property type="protein sequence ID" value="KAF0528103.1"/>
    <property type="molecule type" value="Genomic_DNA"/>
</dbReference>
<keyword evidence="2" id="KW-0067">ATP-binding</keyword>
<organism evidence="2 3">
    <name type="scientific">Gigaspora margarita</name>
    <dbReference type="NCBI Taxonomy" id="4874"/>
    <lineage>
        <taxon>Eukaryota</taxon>
        <taxon>Fungi</taxon>
        <taxon>Fungi incertae sedis</taxon>
        <taxon>Mucoromycota</taxon>
        <taxon>Glomeromycotina</taxon>
        <taxon>Glomeromycetes</taxon>
        <taxon>Diversisporales</taxon>
        <taxon>Gigasporaceae</taxon>
        <taxon>Gigaspora</taxon>
    </lineage>
</organism>
<name>A0A8H4EP84_GIGMA</name>
<reference evidence="2 3" key="1">
    <citation type="journal article" date="2019" name="Environ. Microbiol.">
        <title>At the nexus of three kingdoms: the genome of the mycorrhizal fungus Gigaspora margarita provides insights into plant, endobacterial and fungal interactions.</title>
        <authorList>
            <person name="Venice F."/>
            <person name="Ghignone S."/>
            <person name="Salvioli di Fossalunga A."/>
            <person name="Amselem J."/>
            <person name="Novero M."/>
            <person name="Xianan X."/>
            <person name="Sedzielewska Toro K."/>
            <person name="Morin E."/>
            <person name="Lipzen A."/>
            <person name="Grigoriev I.V."/>
            <person name="Henrissat B."/>
            <person name="Martin F.M."/>
            <person name="Bonfante P."/>
        </authorList>
    </citation>
    <scope>NUCLEOTIDE SEQUENCE [LARGE SCALE GENOMIC DNA]</scope>
    <source>
        <strain evidence="2 3">BEG34</strain>
    </source>
</reference>
<protein>
    <submittedName>
        <fullName evidence="2">ATP-dependent DNA helicase pif1-like</fullName>
    </submittedName>
</protein>
<evidence type="ECO:0000313" key="2">
    <source>
        <dbReference type="EMBL" id="KAF0528103.1"/>
    </source>
</evidence>
<feature type="region of interest" description="Disordered" evidence="1">
    <location>
        <begin position="30"/>
        <end position="49"/>
    </location>
</feature>
<gene>
    <name evidence="2" type="ORF">F8M41_013256</name>
</gene>
<keyword evidence="3" id="KW-1185">Reference proteome</keyword>
<proteinExistence type="predicted"/>
<accession>A0A8H4EP84</accession>
<keyword evidence="2" id="KW-0547">Nucleotide-binding</keyword>
<comment type="caution">
    <text evidence="2">The sequence shown here is derived from an EMBL/GenBank/DDBJ whole genome shotgun (WGS) entry which is preliminary data.</text>
</comment>
<dbReference type="Proteomes" id="UP000439903">
    <property type="component" value="Unassembled WGS sequence"/>
</dbReference>
<evidence type="ECO:0000256" key="1">
    <source>
        <dbReference type="SAM" id="MobiDB-lite"/>
    </source>
</evidence>
<dbReference type="GO" id="GO:0004386">
    <property type="term" value="F:helicase activity"/>
    <property type="evidence" value="ECO:0007669"/>
    <property type="project" value="UniProtKB-KW"/>
</dbReference>
<feature type="compositionally biased region" description="Basic and acidic residues" evidence="1">
    <location>
        <begin position="32"/>
        <end position="48"/>
    </location>
</feature>
<keyword evidence="2" id="KW-0347">Helicase</keyword>
<dbReference type="OrthoDB" id="2448733at2759"/>
<sequence>MQKHKRIYMSEQKATRNDARRTRLALMMSEEQLSHRNNESTKRQDQCKQKNTINKKKNTDQNFANFFTFSENQNILALLFVCQLFDNNHNILKKFCNAVSALKFNFCPICNEKFPTIVLVNTTGLCYRYNNDKLIPNQFLAKNDMDPGEIPIELL</sequence>
<keyword evidence="2" id="KW-0378">Hydrolase</keyword>
<evidence type="ECO:0000313" key="3">
    <source>
        <dbReference type="Proteomes" id="UP000439903"/>
    </source>
</evidence>